<reference evidence="1" key="1">
    <citation type="submission" date="2021-11" db="EMBL/GenBank/DDBJ databases">
        <title>Study of the species diversity of bacterial strains isolated from a unique natural object - Shulgan-Tash cave (Bashkiria).</title>
        <authorList>
            <person name="Sazanova A.L."/>
            <person name="Chirak E.R."/>
            <person name="Safronova V.I."/>
        </authorList>
    </citation>
    <scope>NUCLEOTIDE SEQUENCE</scope>
    <source>
        <strain evidence="1">P1</strain>
    </source>
</reference>
<evidence type="ECO:0000313" key="2">
    <source>
        <dbReference type="Proteomes" id="UP001059663"/>
    </source>
</evidence>
<gene>
    <name evidence="1" type="ORF">LP422_08765</name>
</gene>
<sequence length="264" mass="28757">MDFRASDLVRFGRVNWYWRNSLVPALDTDTTCASQLRVLGNPHSAREAARDAGTREVAYAEVVAVDPVRLRLKTRRIGAGDKVAVVLDSRGPVVDGEDVTLKIRAGSFKFGQWPLAPLEEDEQTAADGSLIWDPKVPSAHEVGDQIVIAGAEWLGGTFKSGHEIAIGRPPADNQSGPDKDCTEESFVDDPDNHQYCCQPHESREAGTSDWIAEKRAAGEMNPEVWPPVIDMDQFDTPAAGTPTDSTEAETDMTVPSDKTPDDVD</sequence>
<proteinExistence type="predicted"/>
<organism evidence="1 2">
    <name type="scientific">Janibacter limosus</name>
    <dbReference type="NCBI Taxonomy" id="53458"/>
    <lineage>
        <taxon>Bacteria</taxon>
        <taxon>Bacillati</taxon>
        <taxon>Actinomycetota</taxon>
        <taxon>Actinomycetes</taxon>
        <taxon>Micrococcales</taxon>
        <taxon>Intrasporangiaceae</taxon>
        <taxon>Janibacter</taxon>
    </lineage>
</organism>
<dbReference type="EMBL" id="CP087977">
    <property type="protein sequence ID" value="UUZ45949.1"/>
    <property type="molecule type" value="Genomic_DNA"/>
</dbReference>
<accession>A0AC61U7J6</accession>
<name>A0AC61U7J6_9MICO</name>
<protein>
    <submittedName>
        <fullName evidence="1">Uncharacterized protein</fullName>
    </submittedName>
</protein>
<evidence type="ECO:0000313" key="1">
    <source>
        <dbReference type="EMBL" id="UUZ45949.1"/>
    </source>
</evidence>
<dbReference type="Proteomes" id="UP001059663">
    <property type="component" value="Chromosome"/>
</dbReference>